<proteinExistence type="predicted"/>
<accession>A0A811VGJ9</accession>
<gene>
    <name evidence="2" type="ORF">CCAP1982_LOCUS22416</name>
</gene>
<evidence type="ECO:0000256" key="1">
    <source>
        <dbReference type="SAM" id="MobiDB-lite"/>
    </source>
</evidence>
<dbReference type="Proteomes" id="UP000606786">
    <property type="component" value="Unassembled WGS sequence"/>
</dbReference>
<evidence type="ECO:0000313" key="2">
    <source>
        <dbReference type="EMBL" id="CAD7014420.1"/>
    </source>
</evidence>
<comment type="caution">
    <text evidence="2">The sequence shown here is derived from an EMBL/GenBank/DDBJ whole genome shotgun (WGS) entry which is preliminary data.</text>
</comment>
<keyword evidence="3" id="KW-1185">Reference proteome</keyword>
<sequence length="91" mass="10540">MKRPTTTSVDELRAKSESQNGKIVDRIEAKGHAPCRKEPVQLAIRWRSLHSQQLYFRRLSEQLFLFYTTSDWLIAQMSKQQCPDGVSETGE</sequence>
<evidence type="ECO:0000313" key="3">
    <source>
        <dbReference type="Proteomes" id="UP000606786"/>
    </source>
</evidence>
<feature type="region of interest" description="Disordered" evidence="1">
    <location>
        <begin position="1"/>
        <end position="21"/>
    </location>
</feature>
<dbReference type="AlphaFoldDB" id="A0A811VGJ9"/>
<organism evidence="2 3">
    <name type="scientific">Ceratitis capitata</name>
    <name type="common">Mediterranean fruit fly</name>
    <name type="synonym">Tephritis capitata</name>
    <dbReference type="NCBI Taxonomy" id="7213"/>
    <lineage>
        <taxon>Eukaryota</taxon>
        <taxon>Metazoa</taxon>
        <taxon>Ecdysozoa</taxon>
        <taxon>Arthropoda</taxon>
        <taxon>Hexapoda</taxon>
        <taxon>Insecta</taxon>
        <taxon>Pterygota</taxon>
        <taxon>Neoptera</taxon>
        <taxon>Endopterygota</taxon>
        <taxon>Diptera</taxon>
        <taxon>Brachycera</taxon>
        <taxon>Muscomorpha</taxon>
        <taxon>Tephritoidea</taxon>
        <taxon>Tephritidae</taxon>
        <taxon>Ceratitis</taxon>
        <taxon>Ceratitis</taxon>
    </lineage>
</organism>
<dbReference type="EMBL" id="CAJHJT010000056">
    <property type="protein sequence ID" value="CAD7014420.1"/>
    <property type="molecule type" value="Genomic_DNA"/>
</dbReference>
<name>A0A811VGJ9_CERCA</name>
<protein>
    <submittedName>
        <fullName evidence="2">(Mediterranean fruit fly) hypothetical protein</fullName>
    </submittedName>
</protein>
<reference evidence="2" key="1">
    <citation type="submission" date="2020-11" db="EMBL/GenBank/DDBJ databases">
        <authorList>
            <person name="Whitehead M."/>
        </authorList>
    </citation>
    <scope>NUCLEOTIDE SEQUENCE</scope>
    <source>
        <strain evidence="2">EGII</strain>
    </source>
</reference>